<sequence>MRNIILQQIACAVHSDQLIFLMAFQCSLLCSRHTEEAGYAAGVIQNLSRHKKARLLLQGQAVSLLIGLALTSTHLPAQVAAVCALHNLLSPALGSGFSGFKRRRLLKNVLSDALALGMIGSAVLTTNKAMSPIAGGWTALALPAFRTQIAALEGVTQSVAASEVEASDKKYRDARHLPAATKAERGWTFACDGSE</sequence>
<dbReference type="EMBL" id="HBIV01006492">
    <property type="protein sequence ID" value="CAE0651146.1"/>
    <property type="molecule type" value="Transcribed_RNA"/>
</dbReference>
<evidence type="ECO:0000313" key="2">
    <source>
        <dbReference type="EMBL" id="CAE0651148.1"/>
    </source>
</evidence>
<protein>
    <submittedName>
        <fullName evidence="2">Uncharacterized protein</fullName>
    </submittedName>
</protein>
<dbReference type="EMBL" id="HBIV01006493">
    <property type="protein sequence ID" value="CAE0651148.1"/>
    <property type="molecule type" value="Transcribed_RNA"/>
</dbReference>
<organism evidence="2">
    <name type="scientific">Lotharella globosa</name>
    <dbReference type="NCBI Taxonomy" id="91324"/>
    <lineage>
        <taxon>Eukaryota</taxon>
        <taxon>Sar</taxon>
        <taxon>Rhizaria</taxon>
        <taxon>Cercozoa</taxon>
        <taxon>Chlorarachniophyceae</taxon>
        <taxon>Lotharella</taxon>
    </lineage>
</organism>
<dbReference type="AlphaFoldDB" id="A0A6V3JHJ8"/>
<accession>A0A6V3JHJ8</accession>
<reference evidence="2" key="1">
    <citation type="submission" date="2021-01" db="EMBL/GenBank/DDBJ databases">
        <authorList>
            <person name="Corre E."/>
            <person name="Pelletier E."/>
            <person name="Niang G."/>
            <person name="Scheremetjew M."/>
            <person name="Finn R."/>
            <person name="Kale V."/>
            <person name="Holt S."/>
            <person name="Cochrane G."/>
            <person name="Meng A."/>
            <person name="Brown T."/>
            <person name="Cohen L."/>
        </authorList>
    </citation>
    <scope>NUCLEOTIDE SEQUENCE</scope>
    <source>
        <strain evidence="2">CCCM811</strain>
    </source>
</reference>
<evidence type="ECO:0000313" key="1">
    <source>
        <dbReference type="EMBL" id="CAE0651146.1"/>
    </source>
</evidence>
<name>A0A6V3JHJ8_9EUKA</name>
<proteinExistence type="predicted"/>
<dbReference type="Gene3D" id="1.25.10.10">
    <property type="entry name" value="Leucine-rich Repeat Variant"/>
    <property type="match status" value="1"/>
</dbReference>
<dbReference type="InterPro" id="IPR011989">
    <property type="entry name" value="ARM-like"/>
</dbReference>
<gene>
    <name evidence="1" type="ORF">LGLO00237_LOCUS4741</name>
    <name evidence="2" type="ORF">LGLO00237_LOCUS4742</name>
</gene>